<sequence>MDVLDAVSLSMDVQEVRLWKEERVFDGNQHFISDHRWGLDGAGRYHATSSFLIQNLVPQPTHKSDTILIAPSCAVAFVRWPKPCLQTYRAALNCRLPTPLHSQTVTIFRAISMSVLYPKLHVSTVISPFFIVALLLSNLGGLKNMRMSGKSIGKHVFIYIADFYQRQS</sequence>
<name>A0A9P5PM74_9AGAR</name>
<organism evidence="2 3">
    <name type="scientific">Rhodocollybia butyracea</name>
    <dbReference type="NCBI Taxonomy" id="206335"/>
    <lineage>
        <taxon>Eukaryota</taxon>
        <taxon>Fungi</taxon>
        <taxon>Dikarya</taxon>
        <taxon>Basidiomycota</taxon>
        <taxon>Agaricomycotina</taxon>
        <taxon>Agaricomycetes</taxon>
        <taxon>Agaricomycetidae</taxon>
        <taxon>Agaricales</taxon>
        <taxon>Marasmiineae</taxon>
        <taxon>Omphalotaceae</taxon>
        <taxon>Rhodocollybia</taxon>
    </lineage>
</organism>
<evidence type="ECO:0000313" key="2">
    <source>
        <dbReference type="EMBL" id="KAF9065082.1"/>
    </source>
</evidence>
<reference evidence="2" key="1">
    <citation type="submission" date="2020-11" db="EMBL/GenBank/DDBJ databases">
        <authorList>
            <consortium name="DOE Joint Genome Institute"/>
            <person name="Ahrendt S."/>
            <person name="Riley R."/>
            <person name="Andreopoulos W."/>
            <person name="Labutti K."/>
            <person name="Pangilinan J."/>
            <person name="Ruiz-Duenas F.J."/>
            <person name="Barrasa J.M."/>
            <person name="Sanchez-Garcia M."/>
            <person name="Camarero S."/>
            <person name="Miyauchi S."/>
            <person name="Serrano A."/>
            <person name="Linde D."/>
            <person name="Babiker R."/>
            <person name="Drula E."/>
            <person name="Ayuso-Fernandez I."/>
            <person name="Pacheco R."/>
            <person name="Padilla G."/>
            <person name="Ferreira P."/>
            <person name="Barriuso J."/>
            <person name="Kellner H."/>
            <person name="Castanera R."/>
            <person name="Alfaro M."/>
            <person name="Ramirez L."/>
            <person name="Pisabarro A.G."/>
            <person name="Kuo A."/>
            <person name="Tritt A."/>
            <person name="Lipzen A."/>
            <person name="He G."/>
            <person name="Yan M."/>
            <person name="Ng V."/>
            <person name="Cullen D."/>
            <person name="Martin F."/>
            <person name="Rosso M.-N."/>
            <person name="Henrissat B."/>
            <person name="Hibbett D."/>
            <person name="Martinez A.T."/>
            <person name="Grigoriev I.V."/>
        </authorList>
    </citation>
    <scope>NUCLEOTIDE SEQUENCE</scope>
    <source>
        <strain evidence="2">AH 40177</strain>
    </source>
</reference>
<dbReference type="AlphaFoldDB" id="A0A9P5PM74"/>
<keyword evidence="1" id="KW-1133">Transmembrane helix</keyword>
<feature type="transmembrane region" description="Helical" evidence="1">
    <location>
        <begin position="120"/>
        <end position="142"/>
    </location>
</feature>
<dbReference type="Proteomes" id="UP000772434">
    <property type="component" value="Unassembled WGS sequence"/>
</dbReference>
<proteinExistence type="predicted"/>
<keyword evidence="1" id="KW-0812">Transmembrane</keyword>
<keyword evidence="3" id="KW-1185">Reference proteome</keyword>
<comment type="caution">
    <text evidence="2">The sequence shown here is derived from an EMBL/GenBank/DDBJ whole genome shotgun (WGS) entry which is preliminary data.</text>
</comment>
<protein>
    <submittedName>
        <fullName evidence="2">Uncharacterized protein</fullName>
    </submittedName>
</protein>
<dbReference type="EMBL" id="JADNRY010000109">
    <property type="protein sequence ID" value="KAF9065082.1"/>
    <property type="molecule type" value="Genomic_DNA"/>
</dbReference>
<keyword evidence="1" id="KW-0472">Membrane</keyword>
<evidence type="ECO:0000256" key="1">
    <source>
        <dbReference type="SAM" id="Phobius"/>
    </source>
</evidence>
<accession>A0A9P5PM74</accession>
<evidence type="ECO:0000313" key="3">
    <source>
        <dbReference type="Proteomes" id="UP000772434"/>
    </source>
</evidence>
<gene>
    <name evidence="2" type="ORF">BDP27DRAFT_80093</name>
</gene>